<accession>A0ABV6WZ71</accession>
<evidence type="ECO:0000256" key="1">
    <source>
        <dbReference type="SAM" id="MobiDB-lite"/>
    </source>
</evidence>
<proteinExistence type="predicted"/>
<feature type="region of interest" description="Disordered" evidence="1">
    <location>
        <begin position="312"/>
        <end position="363"/>
    </location>
</feature>
<reference evidence="2 3" key="1">
    <citation type="submission" date="2024-09" db="EMBL/GenBank/DDBJ databases">
        <authorList>
            <person name="Lee S.D."/>
        </authorList>
    </citation>
    <scope>NUCLEOTIDE SEQUENCE [LARGE SCALE GENOMIC DNA]</scope>
    <source>
        <strain evidence="2 3">N1-3</strain>
    </source>
</reference>
<evidence type="ECO:0000313" key="3">
    <source>
        <dbReference type="Proteomes" id="UP001592530"/>
    </source>
</evidence>
<feature type="compositionally biased region" description="Basic and acidic residues" evidence="1">
    <location>
        <begin position="320"/>
        <end position="331"/>
    </location>
</feature>
<dbReference type="RefSeq" id="WP_380551112.1">
    <property type="nucleotide sequence ID" value="NZ_JBHEZY010000003.1"/>
</dbReference>
<name>A0ABV6WZ71_9ACTN</name>
<dbReference type="InterPro" id="IPR033749">
    <property type="entry name" value="Polyprenyl_synt_CS"/>
</dbReference>
<evidence type="ECO:0000313" key="2">
    <source>
        <dbReference type="EMBL" id="MFC1431002.1"/>
    </source>
</evidence>
<dbReference type="EMBL" id="JBHEZY010000003">
    <property type="protein sequence ID" value="MFC1431002.1"/>
    <property type="molecule type" value="Genomic_DNA"/>
</dbReference>
<feature type="compositionally biased region" description="Low complexity" evidence="1">
    <location>
        <begin position="332"/>
        <end position="353"/>
    </location>
</feature>
<protein>
    <submittedName>
        <fullName evidence="2">Uncharacterized protein</fullName>
    </submittedName>
</protein>
<dbReference type="Proteomes" id="UP001592530">
    <property type="component" value="Unassembled WGS sequence"/>
</dbReference>
<dbReference type="InterPro" id="IPR008949">
    <property type="entry name" value="Isoprenoid_synthase_dom_sf"/>
</dbReference>
<dbReference type="PROSITE" id="PS00444">
    <property type="entry name" value="POLYPRENYL_SYNTHASE_2"/>
    <property type="match status" value="1"/>
</dbReference>
<organism evidence="2 3">
    <name type="scientific">Streptacidiphilus alkalitolerans</name>
    <dbReference type="NCBI Taxonomy" id="3342712"/>
    <lineage>
        <taxon>Bacteria</taxon>
        <taxon>Bacillati</taxon>
        <taxon>Actinomycetota</taxon>
        <taxon>Actinomycetes</taxon>
        <taxon>Kitasatosporales</taxon>
        <taxon>Streptomycetaceae</taxon>
        <taxon>Streptacidiphilus</taxon>
    </lineage>
</organism>
<comment type="caution">
    <text evidence="2">The sequence shown here is derived from an EMBL/GenBank/DDBJ whole genome shotgun (WGS) entry which is preliminary data.</text>
</comment>
<gene>
    <name evidence="2" type="ORF">ACEZDB_10095</name>
</gene>
<dbReference type="SUPFAM" id="SSF48576">
    <property type="entry name" value="Terpenoid synthases"/>
    <property type="match status" value="1"/>
</dbReference>
<sequence>MRQGSAEIAALFRCGRLALGLPAAIGHAYQRIEGLNAAFDRVVAPSLNRVISDTGERARIGVSLRTMSSKFGLAMLSYAYTARCEPSLEIVVLAGAATRLYDDLIDGDVDPRIGDRLGSLFGGRAETPELDGERLLVWIVQEIARRITASDDAAVFADLRSLHEFQRLSRRQREADISPAVLEQITQGKGAHANLVLCRLVNPRLGLVERELVMDLGVTFQMLDDYVDVDEDRRNGVTTLASLSLVTLADIGLRFRVLRRRMLAQYGRRGTRLYCGMLFFLLLQALAHRRLPSLGRQFGRAAGRSSTLAFLTRGDNSLPHADHDRITRPPERTATGQAEQTEQTEQPGQAEQTEQTDEETPCE</sequence>
<feature type="compositionally biased region" description="Acidic residues" evidence="1">
    <location>
        <begin position="354"/>
        <end position="363"/>
    </location>
</feature>